<dbReference type="Proteomes" id="UP001651880">
    <property type="component" value="Unassembled WGS sequence"/>
</dbReference>
<protein>
    <submittedName>
        <fullName evidence="5">Beta-propeller domain-containing protein</fullName>
    </submittedName>
</protein>
<organism evidence="5 6">
    <name type="scientific">Lutispora saccharofermentans</name>
    <dbReference type="NCBI Taxonomy" id="3024236"/>
    <lineage>
        <taxon>Bacteria</taxon>
        <taxon>Bacillati</taxon>
        <taxon>Bacillota</taxon>
        <taxon>Clostridia</taxon>
        <taxon>Lutisporales</taxon>
        <taxon>Lutisporaceae</taxon>
        <taxon>Lutispora</taxon>
    </lineage>
</organism>
<dbReference type="EMBL" id="JAJEKE010000004">
    <property type="protein sequence ID" value="MCQ1529247.1"/>
    <property type="molecule type" value="Genomic_DNA"/>
</dbReference>
<dbReference type="InterPro" id="IPR019198">
    <property type="entry name" value="Beta_propeller_containing"/>
</dbReference>
<dbReference type="RefSeq" id="WP_255226766.1">
    <property type="nucleotide sequence ID" value="NZ_JAJEKE010000004.1"/>
</dbReference>
<accession>A0ABT1NDB7</accession>
<keyword evidence="3" id="KW-1133">Transmembrane helix</keyword>
<dbReference type="InterPro" id="IPR014755">
    <property type="entry name" value="Cu-Rt/internalin_Ig-like"/>
</dbReference>
<feature type="domain" description="SbsA Ig-like" evidence="4">
    <location>
        <begin position="40"/>
        <end position="127"/>
    </location>
</feature>
<evidence type="ECO:0000313" key="5">
    <source>
        <dbReference type="EMBL" id="MCQ1529247.1"/>
    </source>
</evidence>
<comment type="caution">
    <text evidence="5">The sequence shown here is derived from an EMBL/GenBank/DDBJ whole genome shotgun (WGS) entry which is preliminary data.</text>
</comment>
<name>A0ABT1NDB7_9FIRM</name>
<keyword evidence="6" id="KW-1185">Reference proteome</keyword>
<feature type="transmembrane region" description="Helical" evidence="3">
    <location>
        <begin position="12"/>
        <end position="28"/>
    </location>
</feature>
<feature type="region of interest" description="Disordered" evidence="2">
    <location>
        <begin position="192"/>
        <end position="212"/>
    </location>
</feature>
<dbReference type="InterPro" id="IPR032812">
    <property type="entry name" value="SbsA_Ig"/>
</dbReference>
<evidence type="ECO:0000256" key="2">
    <source>
        <dbReference type="SAM" id="MobiDB-lite"/>
    </source>
</evidence>
<evidence type="ECO:0000256" key="3">
    <source>
        <dbReference type="SAM" id="Phobius"/>
    </source>
</evidence>
<keyword evidence="3" id="KW-0472">Membrane</keyword>
<reference evidence="5 6" key="1">
    <citation type="submission" date="2021-10" db="EMBL/GenBank/DDBJ databases">
        <title>Lutispora strain m25 sp. nov., a thermophilic, non-spore-forming bacterium isolated from a lab-scale methanogenic bioreactor digesting anaerobic sludge.</title>
        <authorList>
            <person name="El Houari A."/>
            <person name="Mcdonald J."/>
        </authorList>
    </citation>
    <scope>NUCLEOTIDE SEQUENCE [LARGE SCALE GENOMIC DNA]</scope>
    <source>
        <strain evidence="6">m25</strain>
    </source>
</reference>
<dbReference type="Gene3D" id="2.60.40.1220">
    <property type="match status" value="1"/>
</dbReference>
<sequence length="779" mass="86782">MCGNEKFMRNSLILLIIISMTVTIIAFAKEEVYRELPEMKGVAVDEVLKVPFDAPLAANTLTRANIWVKDSNGTKLPIDRALDKDGKTLVIKPLAEYKRGEAYTLYISKNVRYSSGKPIGEALKMNFAVMEAVPEKLPVVGSLENFKKLLDEAGVGNYDYAAENEGVIRGTVNDTAVQAAGAAPQAAEAAGKAVSNKMKESKSESSDFSGTNVQVQGVDEADVVKTDGEYLYQVNNDRIVIARIYPSNEMKIIKTLKMGEENLYPMELYVDKERLIVIGSSNNNIPIARPMEKKKSIYPPRYSYNTVKLIEYNIKDKSSIAKSREIELEGSYLSSRKIEDKLYLVSNKYFNYYRIMNSGQENDTPSYKDSAIGQEFVNIPYDKIAYFPDCVASNYLIVAGLDLGRPKEGANVSTYLGGGENIYASTGNLYVALTKHVAEPKNPVIYDSANPTKFVPDYNDRETLVHRFALNEGKLVYTGKGSVPGNILNQFSMDEDNGYFRIATTKGDIWRDDEGTSKNNLYVLDGGMKTVGSIEDIAPGEKIYSVRFMGDRAYMVTFKTVDPLFVIDLKDPKAPKILGALKIPGYSDYLHPYDENHIIGFGKDSVEVVHKDSKGNETGRTAYYLGMKIAIFDVTDVNNPKEMFTEKIGDRGTSSELLNNHKALLFSKEKNLMAFPVTVMEVEDGDKGIGQNRMPAYGSFAFQGAYIYNIDLVNGFKLRGKISHISDEEYKKSGGSWYDSSKNVDRILYIKDDLYTVSKGMIKANDINTLKQKGEILIP</sequence>
<keyword evidence="3" id="KW-0812">Transmembrane</keyword>
<evidence type="ECO:0000313" key="6">
    <source>
        <dbReference type="Proteomes" id="UP001651880"/>
    </source>
</evidence>
<evidence type="ECO:0000259" key="4">
    <source>
        <dbReference type="Pfam" id="PF13205"/>
    </source>
</evidence>
<dbReference type="Pfam" id="PF09826">
    <property type="entry name" value="Beta_propel"/>
    <property type="match status" value="1"/>
</dbReference>
<proteinExistence type="predicted"/>
<evidence type="ECO:0000256" key="1">
    <source>
        <dbReference type="ARBA" id="ARBA00022729"/>
    </source>
</evidence>
<dbReference type="Pfam" id="PF13205">
    <property type="entry name" value="Big_5"/>
    <property type="match status" value="1"/>
</dbReference>
<keyword evidence="1" id="KW-0732">Signal</keyword>
<gene>
    <name evidence="5" type="ORF">LJD61_06740</name>
</gene>